<organism evidence="5 6">
    <name type="scientific">Candidatus Atopostipes pullistercoris</name>
    <dbReference type="NCBI Taxonomy" id="2838467"/>
    <lineage>
        <taxon>Bacteria</taxon>
        <taxon>Bacillati</taxon>
        <taxon>Bacillota</taxon>
        <taxon>Bacilli</taxon>
        <taxon>Lactobacillales</taxon>
        <taxon>Carnobacteriaceae</taxon>
        <taxon>Atopostipes</taxon>
    </lineage>
</organism>
<keyword evidence="3" id="KW-0175">Coiled coil</keyword>
<dbReference type="GO" id="GO:0003677">
    <property type="term" value="F:DNA binding"/>
    <property type="evidence" value="ECO:0007669"/>
    <property type="project" value="InterPro"/>
</dbReference>
<dbReference type="SMART" id="SM00382">
    <property type="entry name" value="AAA"/>
    <property type="match status" value="2"/>
</dbReference>
<dbReference type="PROSITE" id="PS50893">
    <property type="entry name" value="ABC_TRANSPORTER_2"/>
    <property type="match status" value="2"/>
</dbReference>
<reference evidence="5" key="1">
    <citation type="journal article" date="2021" name="PeerJ">
        <title>Extensive microbial diversity within the chicken gut microbiome revealed by metagenomics and culture.</title>
        <authorList>
            <person name="Gilroy R."/>
            <person name="Ravi A."/>
            <person name="Getino M."/>
            <person name="Pursley I."/>
            <person name="Horton D.L."/>
            <person name="Alikhan N.F."/>
            <person name="Baker D."/>
            <person name="Gharbi K."/>
            <person name="Hall N."/>
            <person name="Watson M."/>
            <person name="Adriaenssens E.M."/>
            <person name="Foster-Nyarko E."/>
            <person name="Jarju S."/>
            <person name="Secka A."/>
            <person name="Antonio M."/>
            <person name="Oren A."/>
            <person name="Chaudhuri R.R."/>
            <person name="La Ragione R."/>
            <person name="Hildebrand F."/>
            <person name="Pallen M.J."/>
        </authorList>
    </citation>
    <scope>NUCLEOTIDE SEQUENCE</scope>
    <source>
        <strain evidence="5">CHK169-4300</strain>
    </source>
</reference>
<dbReference type="Pfam" id="PF16326">
    <property type="entry name" value="ABC_tran_CTD"/>
    <property type="match status" value="1"/>
</dbReference>
<dbReference type="InterPro" id="IPR037118">
    <property type="entry name" value="Val-tRNA_synth_C_sf"/>
</dbReference>
<dbReference type="Pfam" id="PF00005">
    <property type="entry name" value="ABC_tran"/>
    <property type="match status" value="2"/>
</dbReference>
<gene>
    <name evidence="5" type="ORF">H9808_08895</name>
</gene>
<dbReference type="EMBL" id="DXAZ01000150">
    <property type="protein sequence ID" value="HIZ71860.1"/>
    <property type="molecule type" value="Genomic_DNA"/>
</dbReference>
<keyword evidence="2 5" id="KW-0067">ATP-binding</keyword>
<dbReference type="SUPFAM" id="SSF52540">
    <property type="entry name" value="P-loop containing nucleoside triphosphate hydrolases"/>
    <property type="match status" value="2"/>
</dbReference>
<dbReference type="FunFam" id="3.40.50.300:FF:000011">
    <property type="entry name" value="Putative ABC transporter ATP-binding component"/>
    <property type="match status" value="1"/>
</dbReference>
<dbReference type="Proteomes" id="UP000824106">
    <property type="component" value="Unassembled WGS sequence"/>
</dbReference>
<protein>
    <submittedName>
        <fullName evidence="5">ABC-F family ATP-binding cassette domain-containing protein</fullName>
    </submittedName>
</protein>
<dbReference type="InterPro" id="IPR032524">
    <property type="entry name" value="ABC_tran_C"/>
</dbReference>
<dbReference type="AlphaFoldDB" id="A0A9D2G498"/>
<dbReference type="Gene3D" id="3.40.50.300">
    <property type="entry name" value="P-loop containing nucleotide triphosphate hydrolases"/>
    <property type="match status" value="2"/>
</dbReference>
<dbReference type="InterPro" id="IPR051309">
    <property type="entry name" value="ABCF_ATPase"/>
</dbReference>
<comment type="caution">
    <text evidence="5">The sequence shown here is derived from an EMBL/GenBank/DDBJ whole genome shotgun (WGS) entry which is preliminary data.</text>
</comment>
<evidence type="ECO:0000313" key="5">
    <source>
        <dbReference type="EMBL" id="HIZ71860.1"/>
    </source>
</evidence>
<sequence length="629" mass="72609">MKEIKIENLSHSIGAKELFNQINFSIINEQKVGLIGRNGNGKSTFLKVLAGTLDPQKGKLTKPGDYQIGYLSQEPDLDPEKSVLETVFEGNTPIMNAVRQYEQLLLLLTEKPNDKKTQTQFTKAQQQMDTYDAWNADSSAKRILSILGIKDMEQNIGSMSGGQQKRVALAQVLIQTPDLLILDEPTNHLDFEMISWLETYLMNYKGALLVVTHDRYFLDRIVDKIVELENGQLQEYTGNYQSYVSEKAKREEQLASSEQKAKQLFKQELAWMREGVRARGTKQKARIERFEKLKGQISQTSSNFNLDIDLASSRLGKQVFELYDASYAIDHKVILKDFNYIVQTHDRIGITGANGSGKSTFLNLLARKRELDSGELVVGDTVRIGYFQQDNIDIPEDKRVINYLQEIADEVSKKDGSHANISQLLEQFMFPRAQHGAYIRSLSGGEKRRLYLIRILMERPNVLLLDEPTNNLDIDTLNVLEEYIENFPGAVIVVSHDRYFLDKITDKLLVFEGQGFVNEFFGTSDDYFKRVEKEKTKQKTKKKETHKEVPEKKPKKVKTKLTYMEEKEWATIEEDIMDLEMKIETLDEQINHAGSDYEKIEKFYQDKTSLQEKLNEKYQRWEYLSNFVD</sequence>
<reference evidence="5" key="2">
    <citation type="submission" date="2021-04" db="EMBL/GenBank/DDBJ databases">
        <authorList>
            <person name="Gilroy R."/>
        </authorList>
    </citation>
    <scope>NUCLEOTIDE SEQUENCE</scope>
    <source>
        <strain evidence="5">CHK169-4300</strain>
    </source>
</reference>
<dbReference type="PROSITE" id="PS00211">
    <property type="entry name" value="ABC_TRANSPORTER_1"/>
    <property type="match status" value="1"/>
</dbReference>
<feature type="coiled-coil region" evidence="3">
    <location>
        <begin position="569"/>
        <end position="596"/>
    </location>
</feature>
<feature type="domain" description="ABC transporter" evidence="4">
    <location>
        <begin position="4"/>
        <end position="255"/>
    </location>
</feature>
<dbReference type="InterPro" id="IPR003439">
    <property type="entry name" value="ABC_transporter-like_ATP-bd"/>
</dbReference>
<accession>A0A9D2G498</accession>
<dbReference type="InterPro" id="IPR003593">
    <property type="entry name" value="AAA+_ATPase"/>
</dbReference>
<evidence type="ECO:0000256" key="1">
    <source>
        <dbReference type="ARBA" id="ARBA00022741"/>
    </source>
</evidence>
<keyword evidence="1" id="KW-0547">Nucleotide-binding</keyword>
<evidence type="ECO:0000256" key="3">
    <source>
        <dbReference type="SAM" id="Coils"/>
    </source>
</evidence>
<proteinExistence type="predicted"/>
<evidence type="ECO:0000313" key="6">
    <source>
        <dbReference type="Proteomes" id="UP000824106"/>
    </source>
</evidence>
<evidence type="ECO:0000259" key="4">
    <source>
        <dbReference type="PROSITE" id="PS50893"/>
    </source>
</evidence>
<dbReference type="GO" id="GO:0005524">
    <property type="term" value="F:ATP binding"/>
    <property type="evidence" value="ECO:0007669"/>
    <property type="project" value="UniProtKB-KW"/>
</dbReference>
<feature type="domain" description="ABC transporter" evidence="4">
    <location>
        <begin position="320"/>
        <end position="540"/>
    </location>
</feature>
<dbReference type="InterPro" id="IPR017871">
    <property type="entry name" value="ABC_transporter-like_CS"/>
</dbReference>
<dbReference type="PANTHER" id="PTHR42855">
    <property type="entry name" value="ABC TRANSPORTER ATP-BINDING SUBUNIT"/>
    <property type="match status" value="1"/>
</dbReference>
<dbReference type="InterPro" id="IPR027417">
    <property type="entry name" value="P-loop_NTPase"/>
</dbReference>
<dbReference type="CDD" id="cd03221">
    <property type="entry name" value="ABCF_EF-3"/>
    <property type="match status" value="2"/>
</dbReference>
<evidence type="ECO:0000256" key="2">
    <source>
        <dbReference type="ARBA" id="ARBA00022840"/>
    </source>
</evidence>
<dbReference type="Pfam" id="PF12848">
    <property type="entry name" value="ABC_tran_Xtn"/>
    <property type="match status" value="1"/>
</dbReference>
<dbReference type="InterPro" id="IPR032781">
    <property type="entry name" value="ABC_tran_Xtn"/>
</dbReference>
<name>A0A9D2G498_9LACT</name>
<dbReference type="Gene3D" id="1.10.287.380">
    <property type="entry name" value="Valyl-tRNA synthetase, C-terminal domain"/>
    <property type="match status" value="1"/>
</dbReference>
<dbReference type="PANTHER" id="PTHR42855:SF1">
    <property type="entry name" value="ABC TRANSPORTER DOMAIN-CONTAINING PROTEIN"/>
    <property type="match status" value="1"/>
</dbReference>
<dbReference type="GO" id="GO:0016887">
    <property type="term" value="F:ATP hydrolysis activity"/>
    <property type="evidence" value="ECO:0007669"/>
    <property type="project" value="InterPro"/>
</dbReference>